<evidence type="ECO:0000313" key="2">
    <source>
        <dbReference type="EMBL" id="ACN25616.1"/>
    </source>
</evidence>
<evidence type="ECO:0000256" key="1">
    <source>
        <dbReference type="SAM" id="MobiDB-lite"/>
    </source>
</evidence>
<feature type="compositionally biased region" description="Polar residues" evidence="1">
    <location>
        <begin position="157"/>
        <end position="166"/>
    </location>
</feature>
<organism evidence="2">
    <name type="scientific">Zea mays</name>
    <name type="common">Maize</name>
    <dbReference type="NCBI Taxonomy" id="4577"/>
    <lineage>
        <taxon>Eukaryota</taxon>
        <taxon>Viridiplantae</taxon>
        <taxon>Streptophyta</taxon>
        <taxon>Embryophyta</taxon>
        <taxon>Tracheophyta</taxon>
        <taxon>Spermatophyta</taxon>
        <taxon>Magnoliopsida</taxon>
        <taxon>Liliopsida</taxon>
        <taxon>Poales</taxon>
        <taxon>Poaceae</taxon>
        <taxon>PACMAD clade</taxon>
        <taxon>Panicoideae</taxon>
        <taxon>Andropogonodae</taxon>
        <taxon>Andropogoneae</taxon>
        <taxon>Tripsacinae</taxon>
        <taxon>Zea</taxon>
    </lineage>
</organism>
<dbReference type="KEGG" id="zma:100304353"/>
<protein>
    <submittedName>
        <fullName evidence="2">Uncharacterized protein</fullName>
    </submittedName>
</protein>
<feature type="region of interest" description="Disordered" evidence="1">
    <location>
        <begin position="39"/>
        <end position="65"/>
    </location>
</feature>
<dbReference type="RefSeq" id="XP_020402119.1">
    <property type="nucleotide sequence ID" value="XM_020546530.2"/>
</dbReference>
<proteinExistence type="evidence at transcript level"/>
<accession>C0HF13</accession>
<dbReference type="AlphaFoldDB" id="C0HF13"/>
<name>C0HF13_MAIZE</name>
<reference evidence="2" key="1">
    <citation type="journal article" date="2009" name="PLoS Genet.">
        <title>Sequencing, mapping, and analysis of 27,455 maize full-length cDNAs.</title>
        <authorList>
            <person name="Soderlund C."/>
            <person name="Descour A."/>
            <person name="Kudrna D."/>
            <person name="Bomhoff M."/>
            <person name="Boyd L."/>
            <person name="Currie J."/>
            <person name="Angelova A."/>
            <person name="Collura K."/>
            <person name="Wissotski M."/>
            <person name="Ashley E."/>
            <person name="Morrow D."/>
            <person name="Fernandes J."/>
            <person name="Walbot V."/>
            <person name="Yu Y."/>
        </authorList>
    </citation>
    <scope>NUCLEOTIDE SEQUENCE</scope>
    <source>
        <strain evidence="2">B73</strain>
    </source>
</reference>
<dbReference type="GeneID" id="100304353"/>
<dbReference type="EMBL" id="BT060919">
    <property type="protein sequence ID" value="ACN25616.1"/>
    <property type="molecule type" value="mRNA"/>
</dbReference>
<sequence length="166" mass="17948">MVFVAVPCARVGVAGRGAVAVVQRPTDGVHVEAHRVDEVGGEECDADPKHHRPGEQPPPTRRSSSASFATFFALHGRWLHRAARRGASWRRSADAATCRSAGSLSGRCGPLARSSWRLGEEVQRPYLHGGHLLVAGVRPSQWPRVPGRRRLPASASARDSMTHTAR</sequence>
<feature type="region of interest" description="Disordered" evidence="1">
    <location>
        <begin position="144"/>
        <end position="166"/>
    </location>
</feature>